<dbReference type="PROSITE" id="PS50995">
    <property type="entry name" value="HTH_MARR_2"/>
    <property type="match status" value="1"/>
</dbReference>
<evidence type="ECO:0000313" key="3">
    <source>
        <dbReference type="Proteomes" id="UP000632289"/>
    </source>
</evidence>
<keyword evidence="3" id="KW-1185">Reference proteome</keyword>
<dbReference type="GO" id="GO:0006950">
    <property type="term" value="P:response to stress"/>
    <property type="evidence" value="ECO:0007669"/>
    <property type="project" value="TreeGrafter"/>
</dbReference>
<feature type="domain" description="HTH marR-type" evidence="1">
    <location>
        <begin position="1"/>
        <end position="137"/>
    </location>
</feature>
<reference evidence="2" key="1">
    <citation type="submission" date="2020-09" db="EMBL/GenBank/DDBJ databases">
        <title>Secondary metabolite and genome analysis of marine Streptomyces chumphonensis KK1-2T.</title>
        <authorList>
            <person name="Phongsopitanun W."/>
            <person name="Kanchanasin P."/>
            <person name="Pittayakhajonwut P."/>
            <person name="Suwanborirux K."/>
            <person name="Tanasupawat S."/>
        </authorList>
    </citation>
    <scope>NUCLEOTIDE SEQUENCE</scope>
    <source>
        <strain evidence="2">KK1-2</strain>
    </source>
</reference>
<dbReference type="SUPFAM" id="SSF46785">
    <property type="entry name" value="Winged helix' DNA-binding domain"/>
    <property type="match status" value="1"/>
</dbReference>
<dbReference type="PANTHER" id="PTHR33164:SF106">
    <property type="entry name" value="TRANSCRIPTIONAL REGULATORY PROTEIN"/>
    <property type="match status" value="1"/>
</dbReference>
<accession>A0A927IAL8</accession>
<dbReference type="Gene3D" id="1.10.10.10">
    <property type="entry name" value="Winged helix-like DNA-binding domain superfamily/Winged helix DNA-binding domain"/>
    <property type="match status" value="1"/>
</dbReference>
<dbReference type="InterPro" id="IPR039422">
    <property type="entry name" value="MarR/SlyA-like"/>
</dbReference>
<dbReference type="PANTHER" id="PTHR33164">
    <property type="entry name" value="TRANSCRIPTIONAL REGULATOR, MARR FAMILY"/>
    <property type="match status" value="1"/>
</dbReference>
<organism evidence="2 3">
    <name type="scientific">Streptomyces chumphonensis</name>
    <dbReference type="NCBI Taxonomy" id="1214925"/>
    <lineage>
        <taxon>Bacteria</taxon>
        <taxon>Bacillati</taxon>
        <taxon>Actinomycetota</taxon>
        <taxon>Actinomycetes</taxon>
        <taxon>Kitasatosporales</taxon>
        <taxon>Streptomycetaceae</taxon>
        <taxon>Streptomyces</taxon>
    </lineage>
</organism>
<protein>
    <submittedName>
        <fullName evidence="2">MarR family transcriptional regulator</fullName>
    </submittedName>
</protein>
<dbReference type="AlphaFoldDB" id="A0A927IAL8"/>
<dbReference type="Proteomes" id="UP000632289">
    <property type="component" value="Unassembled WGS sequence"/>
</dbReference>
<dbReference type="SMART" id="SM00347">
    <property type="entry name" value="HTH_MARR"/>
    <property type="match status" value="1"/>
</dbReference>
<dbReference type="Pfam" id="PF12802">
    <property type="entry name" value="MarR_2"/>
    <property type="match status" value="1"/>
</dbReference>
<evidence type="ECO:0000259" key="1">
    <source>
        <dbReference type="PROSITE" id="PS50995"/>
    </source>
</evidence>
<proteinExistence type="predicted"/>
<dbReference type="InterPro" id="IPR036390">
    <property type="entry name" value="WH_DNA-bd_sf"/>
</dbReference>
<comment type="caution">
    <text evidence="2">The sequence shown here is derived from an EMBL/GenBank/DDBJ whole genome shotgun (WGS) entry which is preliminary data.</text>
</comment>
<name>A0A927IAL8_9ACTN</name>
<dbReference type="GO" id="GO:0003700">
    <property type="term" value="F:DNA-binding transcription factor activity"/>
    <property type="evidence" value="ECO:0007669"/>
    <property type="project" value="InterPro"/>
</dbReference>
<sequence length="155" mass="16721">MLALAVRLRGITASVTRTGQDFARSHGLHHTDLLALIAILDGDGHGGPMTPGRLRAHLNLTSGAVTACLDRLERGGHITRTRDTADGRVVHLHYAPAGRTVAREAFRPLARRTDAVRRRFTAEEIEVVLRFLTALDAELDAEARPGTDPPPPSGT</sequence>
<evidence type="ECO:0000313" key="2">
    <source>
        <dbReference type="EMBL" id="MBD3931783.1"/>
    </source>
</evidence>
<dbReference type="InterPro" id="IPR036388">
    <property type="entry name" value="WH-like_DNA-bd_sf"/>
</dbReference>
<dbReference type="EMBL" id="JACXYU010000003">
    <property type="protein sequence ID" value="MBD3931783.1"/>
    <property type="molecule type" value="Genomic_DNA"/>
</dbReference>
<gene>
    <name evidence="2" type="ORF">IF129_09440</name>
</gene>
<dbReference type="InterPro" id="IPR000835">
    <property type="entry name" value="HTH_MarR-typ"/>
</dbReference>